<dbReference type="Proteomes" id="UP000011761">
    <property type="component" value="Unassembled WGS sequence"/>
</dbReference>
<organism evidence="2 3">
    <name type="scientific">Baudoinia panamericana (strain UAMH 10762)</name>
    <name type="common">Angels' share fungus</name>
    <name type="synonym">Baudoinia compniacensis (strain UAMH 10762)</name>
    <dbReference type="NCBI Taxonomy" id="717646"/>
    <lineage>
        <taxon>Eukaryota</taxon>
        <taxon>Fungi</taxon>
        <taxon>Dikarya</taxon>
        <taxon>Ascomycota</taxon>
        <taxon>Pezizomycotina</taxon>
        <taxon>Dothideomycetes</taxon>
        <taxon>Dothideomycetidae</taxon>
        <taxon>Mycosphaerellales</taxon>
        <taxon>Teratosphaeriaceae</taxon>
        <taxon>Baudoinia</taxon>
    </lineage>
</organism>
<evidence type="ECO:0000313" key="2">
    <source>
        <dbReference type="EMBL" id="EMC95415.1"/>
    </source>
</evidence>
<reference evidence="2 3" key="1">
    <citation type="journal article" date="2012" name="PLoS Pathog.">
        <title>Diverse lifestyles and strategies of plant pathogenesis encoded in the genomes of eighteen Dothideomycetes fungi.</title>
        <authorList>
            <person name="Ohm R.A."/>
            <person name="Feau N."/>
            <person name="Henrissat B."/>
            <person name="Schoch C.L."/>
            <person name="Horwitz B.A."/>
            <person name="Barry K.W."/>
            <person name="Condon B.J."/>
            <person name="Copeland A.C."/>
            <person name="Dhillon B."/>
            <person name="Glaser F."/>
            <person name="Hesse C.N."/>
            <person name="Kosti I."/>
            <person name="LaButti K."/>
            <person name="Lindquist E.A."/>
            <person name="Lucas S."/>
            <person name="Salamov A.A."/>
            <person name="Bradshaw R.E."/>
            <person name="Ciuffetti L."/>
            <person name="Hamelin R.C."/>
            <person name="Kema G.H.J."/>
            <person name="Lawrence C."/>
            <person name="Scott J.A."/>
            <person name="Spatafora J.W."/>
            <person name="Turgeon B.G."/>
            <person name="de Wit P.J.G.M."/>
            <person name="Zhong S."/>
            <person name="Goodwin S.B."/>
            <person name="Grigoriev I.V."/>
        </authorList>
    </citation>
    <scope>NUCLEOTIDE SEQUENCE [LARGE SCALE GENOMIC DNA]</scope>
    <source>
        <strain evidence="2 3">UAMH 10762</strain>
    </source>
</reference>
<dbReference type="RefSeq" id="XP_007677888.1">
    <property type="nucleotide sequence ID" value="XM_007679698.1"/>
</dbReference>
<dbReference type="KEGG" id="bcom:BAUCODRAFT_578121"/>
<dbReference type="HOGENOM" id="CLU_1180036_0_0_1"/>
<sequence>MAALVMLGNDDPSPAIGNNLCDCLNLAASPEDRIAGSMSTRMATKSSRIPNLASSATVTYSQAYAGSLAHKTSTGGDTESLSSNYEPEPCEQLPGGVPDSYEHTAQEVSMTRPMQGPRLTITDQRKRDLEIRSSPVEGEKIPEIDMPYDDGRDAAATDIVRPQQQCSLRYAHPSHTSDELPRCSQPSVMQATEQEPEFVTDDVSNANDKSLKRRNYNTGCKYRKWLIGYSWLWQL</sequence>
<feature type="compositionally biased region" description="Polar residues" evidence="1">
    <location>
        <begin position="69"/>
        <end position="85"/>
    </location>
</feature>
<feature type="region of interest" description="Disordered" evidence="1">
    <location>
        <begin position="69"/>
        <end position="92"/>
    </location>
</feature>
<name>M2N9C2_BAUPA</name>
<evidence type="ECO:0000256" key="1">
    <source>
        <dbReference type="SAM" id="MobiDB-lite"/>
    </source>
</evidence>
<evidence type="ECO:0000313" key="3">
    <source>
        <dbReference type="Proteomes" id="UP000011761"/>
    </source>
</evidence>
<protein>
    <submittedName>
        <fullName evidence="2">Uncharacterized protein</fullName>
    </submittedName>
</protein>
<gene>
    <name evidence="2" type="ORF">BAUCODRAFT_578121</name>
</gene>
<dbReference type="AlphaFoldDB" id="M2N9C2"/>
<proteinExistence type="predicted"/>
<dbReference type="EMBL" id="KB445557">
    <property type="protein sequence ID" value="EMC95415.1"/>
    <property type="molecule type" value="Genomic_DNA"/>
</dbReference>
<keyword evidence="3" id="KW-1185">Reference proteome</keyword>
<accession>M2N9C2</accession>
<dbReference type="GeneID" id="19115751"/>